<dbReference type="InterPro" id="IPR044788">
    <property type="entry name" value="X8_dom_prot"/>
</dbReference>
<dbReference type="SMART" id="SM00768">
    <property type="entry name" value="X8"/>
    <property type="match status" value="1"/>
</dbReference>
<reference evidence="5 6" key="1">
    <citation type="journal article" date="2016" name="Sci. Rep.">
        <title>The genome sequence of the outbreeding globe artichoke constructed de novo incorporating a phase-aware low-pass sequencing strategy of F1 progeny.</title>
        <authorList>
            <person name="Scaglione D."/>
            <person name="Reyes-Chin-Wo S."/>
            <person name="Acquadro A."/>
            <person name="Froenicke L."/>
            <person name="Portis E."/>
            <person name="Beitel C."/>
            <person name="Tirone M."/>
            <person name="Mauro R."/>
            <person name="Lo Monaco A."/>
            <person name="Mauromicale G."/>
            <person name="Faccioli P."/>
            <person name="Cattivelli L."/>
            <person name="Rieseberg L."/>
            <person name="Michelmore R."/>
            <person name="Lanteri S."/>
        </authorList>
    </citation>
    <scope>NUCLEOTIDE SEQUENCE [LARGE SCALE GENOMIC DNA]</scope>
    <source>
        <strain evidence="5">2C</strain>
    </source>
</reference>
<keyword evidence="1 3" id="KW-0732">Signal</keyword>
<keyword evidence="6" id="KW-1185">Reference proteome</keyword>
<gene>
    <name evidence="5" type="ORF">Ccrd_020873</name>
</gene>
<dbReference type="PANTHER" id="PTHR31044:SF130">
    <property type="entry name" value="CARBOHYDRATE-BINDING X8 DOMAIN SUPERFAMILY PROTEIN"/>
    <property type="match status" value="1"/>
</dbReference>
<dbReference type="InterPro" id="IPR012946">
    <property type="entry name" value="X8"/>
</dbReference>
<sequence>MATITPLLFPLLFLTLSGGMLTLAKGQASGQGAWCVAKPSATDEELEQNINFACAFVNCNVIQPGGACYDPQTLSSHASVAMNLYYQKQGRNYWNCDFRKSALISVIDPSYDNCKYEYA</sequence>
<dbReference type="GO" id="GO:0009506">
    <property type="term" value="C:plasmodesma"/>
    <property type="evidence" value="ECO:0007669"/>
    <property type="project" value="UniProtKB-ARBA"/>
</dbReference>
<evidence type="ECO:0000256" key="2">
    <source>
        <dbReference type="ARBA" id="ARBA00023157"/>
    </source>
</evidence>
<name>A0A103Y1M9_CYNCS</name>
<dbReference type="Proteomes" id="UP000243975">
    <property type="component" value="Unassembled WGS sequence"/>
</dbReference>
<dbReference type="OMA" id="QSQGDWC"/>
<dbReference type="Gene3D" id="1.20.58.1040">
    <property type="match status" value="1"/>
</dbReference>
<feature type="chain" id="PRO_5007119301" evidence="3">
    <location>
        <begin position="27"/>
        <end position="119"/>
    </location>
</feature>
<comment type="caution">
    <text evidence="5">The sequence shown here is derived from an EMBL/GenBank/DDBJ whole genome shotgun (WGS) entry which is preliminary data.</text>
</comment>
<dbReference type="STRING" id="59895.A0A103Y1M9"/>
<dbReference type="PANTHER" id="PTHR31044">
    <property type="entry name" value="BETA-1,3 GLUCANASE"/>
    <property type="match status" value="1"/>
</dbReference>
<keyword evidence="2" id="KW-1015">Disulfide bond</keyword>
<feature type="domain" description="X8" evidence="4">
    <location>
        <begin position="33"/>
        <end position="116"/>
    </location>
</feature>
<evidence type="ECO:0000313" key="5">
    <source>
        <dbReference type="EMBL" id="KVI00869.1"/>
    </source>
</evidence>
<organism evidence="5 6">
    <name type="scientific">Cynara cardunculus var. scolymus</name>
    <name type="common">Globe artichoke</name>
    <name type="synonym">Cynara scolymus</name>
    <dbReference type="NCBI Taxonomy" id="59895"/>
    <lineage>
        <taxon>Eukaryota</taxon>
        <taxon>Viridiplantae</taxon>
        <taxon>Streptophyta</taxon>
        <taxon>Embryophyta</taxon>
        <taxon>Tracheophyta</taxon>
        <taxon>Spermatophyta</taxon>
        <taxon>Magnoliopsida</taxon>
        <taxon>eudicotyledons</taxon>
        <taxon>Gunneridae</taxon>
        <taxon>Pentapetalae</taxon>
        <taxon>asterids</taxon>
        <taxon>campanulids</taxon>
        <taxon>Asterales</taxon>
        <taxon>Asteraceae</taxon>
        <taxon>Carduoideae</taxon>
        <taxon>Cardueae</taxon>
        <taxon>Carduinae</taxon>
        <taxon>Cynara</taxon>
    </lineage>
</organism>
<dbReference type="EMBL" id="LEKV01003203">
    <property type="protein sequence ID" value="KVI00869.1"/>
    <property type="molecule type" value="Genomic_DNA"/>
</dbReference>
<evidence type="ECO:0000256" key="1">
    <source>
        <dbReference type="ARBA" id="ARBA00022729"/>
    </source>
</evidence>
<dbReference type="OrthoDB" id="1928574at2759"/>
<evidence type="ECO:0000259" key="4">
    <source>
        <dbReference type="SMART" id="SM00768"/>
    </source>
</evidence>
<dbReference type="Pfam" id="PF07983">
    <property type="entry name" value="X8"/>
    <property type="match status" value="1"/>
</dbReference>
<evidence type="ECO:0000256" key="3">
    <source>
        <dbReference type="SAM" id="SignalP"/>
    </source>
</evidence>
<evidence type="ECO:0000313" key="6">
    <source>
        <dbReference type="Proteomes" id="UP000243975"/>
    </source>
</evidence>
<dbReference type="AlphaFoldDB" id="A0A103Y1M9"/>
<protein>
    <submittedName>
        <fullName evidence="5">X8-like protein</fullName>
    </submittedName>
</protein>
<feature type="signal peptide" evidence="3">
    <location>
        <begin position="1"/>
        <end position="26"/>
    </location>
</feature>
<accession>A0A103Y1M9</accession>
<dbReference type="Gramene" id="KVI00869">
    <property type="protein sequence ID" value="KVI00869"/>
    <property type="gene ID" value="Ccrd_020873"/>
</dbReference>
<dbReference type="FunFam" id="1.20.58.1040:FF:000003">
    <property type="entry name" value="glucan endo-1,3-beta-glucosidase 7"/>
    <property type="match status" value="1"/>
</dbReference>
<proteinExistence type="predicted"/>